<dbReference type="InterPro" id="IPR010730">
    <property type="entry name" value="HET"/>
</dbReference>
<evidence type="ECO:0000313" key="3">
    <source>
        <dbReference type="EMBL" id="OMP85546.1"/>
    </source>
</evidence>
<dbReference type="AlphaFoldDB" id="A0A1S8BDN9"/>
<feature type="compositionally biased region" description="Acidic residues" evidence="1">
    <location>
        <begin position="27"/>
        <end position="38"/>
    </location>
</feature>
<feature type="compositionally biased region" description="Low complexity" evidence="1">
    <location>
        <begin position="1"/>
        <end position="11"/>
    </location>
</feature>
<reference evidence="3 4" key="1">
    <citation type="submission" date="2017-01" db="EMBL/GenBank/DDBJ databases">
        <title>Draft genome sequence of Diplodia seriata F98.1, a fungal species involved in grapevine trunk diseases.</title>
        <authorList>
            <person name="Robert-Siegwald G."/>
            <person name="Vallet J."/>
            <person name="Abou-Mansour E."/>
            <person name="Xu J."/>
            <person name="Rey P."/>
            <person name="Bertsch C."/>
            <person name="Rego C."/>
            <person name="Larignon P."/>
            <person name="Fontaine F."/>
            <person name="Lebrun M.-H."/>
        </authorList>
    </citation>
    <scope>NUCLEOTIDE SEQUENCE [LARGE SCALE GENOMIC DNA]</scope>
    <source>
        <strain evidence="3 4">F98.1</strain>
    </source>
</reference>
<proteinExistence type="predicted"/>
<dbReference type="STRING" id="420778.A0A1S8BDN9"/>
<dbReference type="Proteomes" id="UP000190776">
    <property type="component" value="Unassembled WGS sequence"/>
</dbReference>
<evidence type="ECO:0000256" key="1">
    <source>
        <dbReference type="SAM" id="MobiDB-lite"/>
    </source>
</evidence>
<evidence type="ECO:0000313" key="4">
    <source>
        <dbReference type="Proteomes" id="UP000190776"/>
    </source>
</evidence>
<protein>
    <recommendedName>
        <fullName evidence="2">Heterokaryon incompatibility domain-containing protein</fullName>
    </recommendedName>
</protein>
<dbReference type="PANTHER" id="PTHR33112">
    <property type="entry name" value="DOMAIN PROTEIN, PUTATIVE-RELATED"/>
    <property type="match status" value="1"/>
</dbReference>
<sequence>MSSTSDAAFPMAPDPAPSSPYQNSVFESDEDTAPDDDPIYPLEAEVSDVEYDEDFGNHDGSVEFNAKVIEELKSANLLTHDEKPSKLCRYCANITYEAMCSPERCQHTPNVWTLLQSAEECELCALVVEEVTASGLGLDPEDSEPESDRRGGFETFFLYLGIEKDEPRPVRVRLARSSYSGMTFEMDKGTDEDEWMRWHQLGSLQAFTDSSRSFPSLSSTAKKGLLLTLAGKHVQLSDGALPLRLPLTEQPSLAVLSVLVREWVASCQQSHIRCNPPCPEDAIPRLPTRVLDLRDVKAKATVRLWPTQGSRAQYIALSHCWGGKQPVKTETANLSQRIEGFPYTDLPSLFRDAVDTALAIGIDYLWIDSLCIIQDDKEDWAFEAARMADVYMNSYLTIAASAAPNSSGRLLGPRTPAPKAVRLPQRAHDGAEEEHWSLFVDDRRQRSFVQDAHLSPLNGRAWVLQERLLSPRTLHFTGTQLYWECWADVKHENLQLDRTSYHKSRIFPGSLSPRKAGKTSDLSDYLEQWLEVVETYTGCKLTFASDKLVAVSGIVDRIRAGNANPFYKGVFYDGDLHCQLLWMVDDNSRSTFLSETGAPSWSWASRDGKVHFAHKVPQLLAPHRSTCVAWRQDSEDELLDLRADLHTLDEKVLVGELRKKRRNEFRRKQESVFKNILRGDGDIRFRFIHQDSSMLPEDNDGDQEDARSDTSDFVPHFTGYEDDSDFEDDDTVAGVFLDHETGDEPSFNSIFWVLVGHVRYAIFQLARRRYY</sequence>
<dbReference type="PANTHER" id="PTHR33112:SF16">
    <property type="entry name" value="HETEROKARYON INCOMPATIBILITY DOMAIN-CONTAINING PROTEIN"/>
    <property type="match status" value="1"/>
</dbReference>
<feature type="domain" description="Heterokaryon incompatibility" evidence="2">
    <location>
        <begin position="314"/>
        <end position="466"/>
    </location>
</feature>
<dbReference type="OrthoDB" id="4161196at2759"/>
<dbReference type="Pfam" id="PF06985">
    <property type="entry name" value="HET"/>
    <property type="match status" value="1"/>
</dbReference>
<organism evidence="3 4">
    <name type="scientific">Diplodia seriata</name>
    <dbReference type="NCBI Taxonomy" id="420778"/>
    <lineage>
        <taxon>Eukaryota</taxon>
        <taxon>Fungi</taxon>
        <taxon>Dikarya</taxon>
        <taxon>Ascomycota</taxon>
        <taxon>Pezizomycotina</taxon>
        <taxon>Dothideomycetes</taxon>
        <taxon>Dothideomycetes incertae sedis</taxon>
        <taxon>Botryosphaeriales</taxon>
        <taxon>Botryosphaeriaceae</taxon>
        <taxon>Diplodia</taxon>
    </lineage>
</organism>
<feature type="region of interest" description="Disordered" evidence="1">
    <location>
        <begin position="1"/>
        <end position="39"/>
    </location>
</feature>
<accession>A0A1S8BDN9</accession>
<gene>
    <name evidence="3" type="ORF">BK809_0004217</name>
</gene>
<evidence type="ECO:0000259" key="2">
    <source>
        <dbReference type="Pfam" id="PF06985"/>
    </source>
</evidence>
<dbReference type="EMBL" id="MSZU01000084">
    <property type="protein sequence ID" value="OMP85546.1"/>
    <property type="molecule type" value="Genomic_DNA"/>
</dbReference>
<feature type="region of interest" description="Disordered" evidence="1">
    <location>
        <begin position="693"/>
        <end position="713"/>
    </location>
</feature>
<name>A0A1S8BDN9_9PEZI</name>
<comment type="caution">
    <text evidence="3">The sequence shown here is derived from an EMBL/GenBank/DDBJ whole genome shotgun (WGS) entry which is preliminary data.</text>
</comment>